<accession>A0ABX2LEQ9</accession>
<evidence type="ECO:0000256" key="1">
    <source>
        <dbReference type="SAM" id="Phobius"/>
    </source>
</evidence>
<feature type="transmembrane region" description="Helical" evidence="1">
    <location>
        <begin position="7"/>
        <end position="24"/>
    </location>
</feature>
<dbReference type="EMBL" id="JABUQZ010000001">
    <property type="protein sequence ID" value="NUC73925.1"/>
    <property type="molecule type" value="Genomic_DNA"/>
</dbReference>
<keyword evidence="1" id="KW-1133">Transmembrane helix</keyword>
<evidence type="ECO:0008006" key="4">
    <source>
        <dbReference type="Google" id="ProtNLM"/>
    </source>
</evidence>
<organism evidence="2 3">
    <name type="scientific">Haloterrigena gelatinilytica</name>
    <dbReference type="NCBI Taxonomy" id="2741724"/>
    <lineage>
        <taxon>Archaea</taxon>
        <taxon>Methanobacteriati</taxon>
        <taxon>Methanobacteriota</taxon>
        <taxon>Stenosarchaea group</taxon>
        <taxon>Halobacteria</taxon>
        <taxon>Halobacteriales</taxon>
        <taxon>Natrialbaceae</taxon>
        <taxon>Haloterrigena</taxon>
    </lineage>
</organism>
<evidence type="ECO:0000313" key="2">
    <source>
        <dbReference type="EMBL" id="NUC73925.1"/>
    </source>
</evidence>
<dbReference type="RefSeq" id="WP_174681710.1">
    <property type="nucleotide sequence ID" value="NZ_JABUQZ010000001.1"/>
</dbReference>
<feature type="transmembrane region" description="Helical" evidence="1">
    <location>
        <begin position="30"/>
        <end position="47"/>
    </location>
</feature>
<protein>
    <recommendedName>
        <fullName evidence="4">Zinc ribbon domain-containing protein</fullName>
    </recommendedName>
</protein>
<name>A0ABX2LEQ9_9EURY</name>
<keyword evidence="1" id="KW-0472">Membrane</keyword>
<dbReference type="Proteomes" id="UP001016761">
    <property type="component" value="Unassembled WGS sequence"/>
</dbReference>
<keyword evidence="3" id="KW-1185">Reference proteome</keyword>
<gene>
    <name evidence="2" type="ORF">HTZ84_16725</name>
</gene>
<keyword evidence="1" id="KW-0812">Transmembrane</keyword>
<reference evidence="2 3" key="1">
    <citation type="submission" date="2020-06" db="EMBL/GenBank/DDBJ databases">
        <title>Haloterrigena sp. nov., an extremely halophilic archaeon isolated from a saline sediment.</title>
        <authorList>
            <person name="Liu B.-B."/>
        </authorList>
    </citation>
    <scope>NUCLEOTIDE SEQUENCE [LARGE SCALE GENOMIC DNA]</scope>
    <source>
        <strain evidence="2 3">SYSU A558-1</strain>
    </source>
</reference>
<proteinExistence type="predicted"/>
<sequence length="85" mass="9587">MPGSRTATAAIGLLVSLLVSVVLWWRFNTFAFFLFVPFVPFLFRGSGQSATEATTRTCPSCGFQTRNRAYEYCPRDGTRLADRRQ</sequence>
<evidence type="ECO:0000313" key="3">
    <source>
        <dbReference type="Proteomes" id="UP001016761"/>
    </source>
</evidence>
<comment type="caution">
    <text evidence="2">The sequence shown here is derived from an EMBL/GenBank/DDBJ whole genome shotgun (WGS) entry which is preliminary data.</text>
</comment>